<evidence type="ECO:0000313" key="2">
    <source>
        <dbReference type="Proteomes" id="UP000183077"/>
    </source>
</evidence>
<gene>
    <name evidence="1" type="ORF">SAMN04488018_1264</name>
</gene>
<accession>A0A1H6YB19</accession>
<organism evidence="1 2">
    <name type="scientific">Myroides marinus</name>
    <dbReference type="NCBI Taxonomy" id="703342"/>
    <lineage>
        <taxon>Bacteria</taxon>
        <taxon>Pseudomonadati</taxon>
        <taxon>Bacteroidota</taxon>
        <taxon>Flavobacteriia</taxon>
        <taxon>Flavobacteriales</taxon>
        <taxon>Flavobacteriaceae</taxon>
        <taxon>Myroides</taxon>
    </lineage>
</organism>
<reference evidence="1 2" key="1">
    <citation type="submission" date="2016-10" db="EMBL/GenBank/DDBJ databases">
        <authorList>
            <person name="de Groot N.N."/>
        </authorList>
    </citation>
    <scope>NUCLEOTIDE SEQUENCE [LARGE SCALE GENOMIC DNA]</scope>
    <source>
        <strain evidence="1 2">DSM 23048</strain>
    </source>
</reference>
<proteinExistence type="predicted"/>
<dbReference type="Proteomes" id="UP000183077">
    <property type="component" value="Unassembled WGS sequence"/>
</dbReference>
<dbReference type="GeneID" id="82258532"/>
<dbReference type="EMBL" id="FNYS01000026">
    <property type="protein sequence ID" value="SEJ33965.1"/>
    <property type="molecule type" value="Genomic_DNA"/>
</dbReference>
<sequence>MIYTFNNPINLVDPDGRWPKLPSWKETKAGLKRDAQGMYVNSGIKHAVDWFQGKHKYKSIPKYSIEVVEPQFNGYLPDRGTSIFTLSRGTGNADISKLQDNVIEAFKYDLPEGLQNTGDALSYARYALTATGIGAEIGIPAAAVGSAMSTIGRGIEAGVNINDNKVEKAGQSAVFMVAGELLNTGLNKVIPGPKNDLGKEIIKQGAGLKLKIIENEVKKTNNQTKENN</sequence>
<name>A0A1H6YB19_9FLAO</name>
<evidence type="ECO:0000313" key="1">
    <source>
        <dbReference type="EMBL" id="SEJ33965.1"/>
    </source>
</evidence>
<protein>
    <submittedName>
        <fullName evidence="1">Uncharacterized protein</fullName>
    </submittedName>
</protein>
<dbReference type="RefSeq" id="WP_074747869.1">
    <property type="nucleotide sequence ID" value="NZ_FNYS01000026.1"/>
</dbReference>
<dbReference type="AlphaFoldDB" id="A0A1H6YB19"/>